<dbReference type="SUPFAM" id="SSF50729">
    <property type="entry name" value="PH domain-like"/>
    <property type="match status" value="1"/>
</dbReference>
<dbReference type="GO" id="GO:0006611">
    <property type="term" value="P:protein export from nucleus"/>
    <property type="evidence" value="ECO:0007669"/>
    <property type="project" value="TreeGrafter"/>
</dbReference>
<dbReference type="Proteomes" id="UP000276133">
    <property type="component" value="Unassembled WGS sequence"/>
</dbReference>
<evidence type="ECO:0000259" key="4">
    <source>
        <dbReference type="PROSITE" id="PS50196"/>
    </source>
</evidence>
<evidence type="ECO:0000256" key="1">
    <source>
        <dbReference type="ARBA" id="ARBA00004123"/>
    </source>
</evidence>
<keyword evidence="6" id="KW-1185">Reference proteome</keyword>
<feature type="compositionally biased region" description="Basic and acidic residues" evidence="3">
    <location>
        <begin position="377"/>
        <end position="390"/>
    </location>
</feature>
<feature type="domain" description="RanBD1" evidence="4">
    <location>
        <begin position="117"/>
        <end position="184"/>
    </location>
</feature>
<dbReference type="STRING" id="10195.A0A3M7PBC3"/>
<dbReference type="Gene3D" id="2.30.29.30">
    <property type="entry name" value="Pleckstrin-homology domain (PH domain)/Phosphotyrosine-binding domain (PTB)"/>
    <property type="match status" value="1"/>
</dbReference>
<dbReference type="InterPro" id="IPR011993">
    <property type="entry name" value="PH-like_dom_sf"/>
</dbReference>
<proteinExistence type="predicted"/>
<dbReference type="GO" id="GO:0005634">
    <property type="term" value="C:nucleus"/>
    <property type="evidence" value="ECO:0007669"/>
    <property type="project" value="UniProtKB-SubCell"/>
</dbReference>
<dbReference type="PANTHER" id="PTHR23138">
    <property type="entry name" value="RAN BINDING PROTEIN"/>
    <property type="match status" value="1"/>
</dbReference>
<reference evidence="5 6" key="1">
    <citation type="journal article" date="2018" name="Sci. Rep.">
        <title>Genomic signatures of local adaptation to the degree of environmental predictability in rotifers.</title>
        <authorList>
            <person name="Franch-Gras L."/>
            <person name="Hahn C."/>
            <person name="Garcia-Roger E.M."/>
            <person name="Carmona M.J."/>
            <person name="Serra M."/>
            <person name="Gomez A."/>
        </authorList>
    </citation>
    <scope>NUCLEOTIDE SEQUENCE [LARGE SCALE GENOMIC DNA]</scope>
    <source>
        <strain evidence="5">HYR1</strain>
    </source>
</reference>
<comment type="subcellular location">
    <subcellularLocation>
        <location evidence="1">Nucleus</location>
    </subcellularLocation>
</comment>
<dbReference type="InterPro" id="IPR045255">
    <property type="entry name" value="RanBP1-like"/>
</dbReference>
<accession>A0A3M7PBC3</accession>
<evidence type="ECO:0000256" key="3">
    <source>
        <dbReference type="SAM" id="MobiDB-lite"/>
    </source>
</evidence>
<feature type="region of interest" description="Disordered" evidence="3">
    <location>
        <begin position="352"/>
        <end position="446"/>
    </location>
</feature>
<protein>
    <submittedName>
        <fullName evidence="5">Ran-binding 3 isoform X2</fullName>
    </submittedName>
</protein>
<dbReference type="PANTHER" id="PTHR23138:SF142">
    <property type="entry name" value="RAN-BINDING PROTEIN 3B-RELATED"/>
    <property type="match status" value="1"/>
</dbReference>
<organism evidence="5 6">
    <name type="scientific">Brachionus plicatilis</name>
    <name type="common">Marine rotifer</name>
    <name type="synonym">Brachionus muelleri</name>
    <dbReference type="NCBI Taxonomy" id="10195"/>
    <lineage>
        <taxon>Eukaryota</taxon>
        <taxon>Metazoa</taxon>
        <taxon>Spiralia</taxon>
        <taxon>Gnathifera</taxon>
        <taxon>Rotifera</taxon>
        <taxon>Eurotatoria</taxon>
        <taxon>Monogononta</taxon>
        <taxon>Pseudotrocha</taxon>
        <taxon>Ploima</taxon>
        <taxon>Brachionidae</taxon>
        <taxon>Brachionus</taxon>
    </lineage>
</organism>
<keyword evidence="2" id="KW-0539">Nucleus</keyword>
<dbReference type="SMART" id="SM00160">
    <property type="entry name" value="RanBD"/>
    <property type="match status" value="1"/>
</dbReference>
<feature type="compositionally biased region" description="Basic and acidic residues" evidence="3">
    <location>
        <begin position="437"/>
        <end position="446"/>
    </location>
</feature>
<gene>
    <name evidence="5" type="ORF">BpHYR1_021140</name>
</gene>
<dbReference type="AlphaFoldDB" id="A0A3M7PBC3"/>
<name>A0A3M7PBC3_BRAPC</name>
<evidence type="ECO:0000313" key="5">
    <source>
        <dbReference type="EMBL" id="RMZ96396.1"/>
    </source>
</evidence>
<dbReference type="OrthoDB" id="185618at2759"/>
<comment type="caution">
    <text evidence="5">The sequence shown here is derived from an EMBL/GenBank/DDBJ whole genome shotgun (WGS) entry which is preliminary data.</text>
</comment>
<dbReference type="EMBL" id="REGN01012239">
    <property type="protein sequence ID" value="RMZ96396.1"/>
    <property type="molecule type" value="Genomic_DNA"/>
</dbReference>
<sequence length="446" mass="51266">MSMRGKFSLKPSALSQHTANFNKILEQVPTPKVDNIELIKPAEIKSAEPISIKEPTNQENKVEKIDEKKEFVFGEQLTDRVIRTEASELDQEESKELSEIKPATLWTGQVDTDEKFDNELDSIFKLNCKLFVLESDKASWSERGYGLLKLIDTPDRSNCKIMMWTDKCYRLILNTKLFDKMQIDKANKKSIRFNAFDNGTIRIFLIKSSNPNDCEELFEILQMRLEEFTSKLSTSQLTETKNFVLKCDCKLYKNDEETNRSSRIDLYSLTDSISSELFLDIVDKDTEQVLVTTLLKSIKISNSKANQFEIDEFSFTVYSADPKPAFKIVIMDQDKEKQIMDLYKKEINDQIEDASNGELEENKSEDLGDENSPSITKETRSDGDDSKSQLDFETGESKRKRKTESDESESESNAKKIEIENQSNKRSAEENESEEADSSKKTRVDN</sequence>
<evidence type="ECO:0000256" key="2">
    <source>
        <dbReference type="ARBA" id="ARBA00023242"/>
    </source>
</evidence>
<evidence type="ECO:0000313" key="6">
    <source>
        <dbReference type="Proteomes" id="UP000276133"/>
    </source>
</evidence>
<dbReference type="Pfam" id="PF00638">
    <property type="entry name" value="Ran_BP1"/>
    <property type="match status" value="1"/>
</dbReference>
<dbReference type="InterPro" id="IPR000156">
    <property type="entry name" value="Ran_bind_dom"/>
</dbReference>
<dbReference type="PROSITE" id="PS50196">
    <property type="entry name" value="RANBD1"/>
    <property type="match status" value="1"/>
</dbReference>